<name>A8ZTK2_DESOH</name>
<dbReference type="STRING" id="96561.Dole_0456"/>
<dbReference type="GO" id="GO:0046872">
    <property type="term" value="F:metal ion binding"/>
    <property type="evidence" value="ECO:0007669"/>
    <property type="project" value="UniProtKB-KW"/>
</dbReference>
<dbReference type="RefSeq" id="WP_012173885.1">
    <property type="nucleotide sequence ID" value="NC_009943.1"/>
</dbReference>
<protein>
    <submittedName>
        <fullName evidence="6">4Fe-4S ferredoxin iron-sulfur binding domain protein</fullName>
    </submittedName>
</protein>
<keyword evidence="3" id="KW-0408">Iron</keyword>
<dbReference type="PROSITE" id="PS00198">
    <property type="entry name" value="4FE4S_FER_1"/>
    <property type="match status" value="2"/>
</dbReference>
<dbReference type="HOGENOM" id="CLU_043380_0_0_7"/>
<dbReference type="Gene3D" id="3.30.70.20">
    <property type="match status" value="1"/>
</dbReference>
<dbReference type="PANTHER" id="PTHR43687">
    <property type="entry name" value="ADENYLYLSULFATE REDUCTASE, BETA SUBUNIT"/>
    <property type="match status" value="1"/>
</dbReference>
<dbReference type="eggNOG" id="COG1145">
    <property type="taxonomic scope" value="Bacteria"/>
</dbReference>
<dbReference type="AlphaFoldDB" id="A8ZTK2"/>
<dbReference type="PROSITE" id="PS51379">
    <property type="entry name" value="4FE4S_FER_2"/>
    <property type="match status" value="2"/>
</dbReference>
<accession>A8ZTK2</accession>
<sequence>MSDQTYRTAASAVIAAGAIPFPVNDTLLEILKNIMTPEQAGFVQLLDRPLNREEIKKKSGMADADLDQMLNSLMKSGVISGTASRGSGLMVYRAMPPIPGIFETTMMRGETGEKQKTLARLFENLFEELAGMVQANYDAIVPAFKAMPPMTRIVPVEKHIDRAFDTVMPCEDVKKLVDRFDTIGVATCYCRHQKDLLDRPCKVTDERKNCLFFGKTAEFFITYGFAEPITQDQAKQILEKAEADGLVHKAFHEKYDTGRNEMAICNCCKCCCETFQSYYRGSSPTITYAAYVARVDADTCTGCEACADICPMEAIEMKDDIAHVSDSRCIGCGVCAYHCPADALALERTGQREVFVPPPKH</sequence>
<dbReference type="OrthoDB" id="5488678at2"/>
<proteinExistence type="predicted"/>
<dbReference type="GO" id="GO:0051539">
    <property type="term" value="F:4 iron, 4 sulfur cluster binding"/>
    <property type="evidence" value="ECO:0007669"/>
    <property type="project" value="UniProtKB-KW"/>
</dbReference>
<dbReference type="InterPro" id="IPR017896">
    <property type="entry name" value="4Fe4S_Fe-S-bd"/>
</dbReference>
<evidence type="ECO:0000256" key="4">
    <source>
        <dbReference type="ARBA" id="ARBA00023014"/>
    </source>
</evidence>
<dbReference type="Pfam" id="PF13237">
    <property type="entry name" value="Fer4_10"/>
    <property type="match status" value="1"/>
</dbReference>
<keyword evidence="2" id="KW-0479">Metal-binding</keyword>
<gene>
    <name evidence="6" type="ordered locus">Dole_0456</name>
</gene>
<dbReference type="InterPro" id="IPR017900">
    <property type="entry name" value="4Fe4S_Fe_S_CS"/>
</dbReference>
<evidence type="ECO:0000259" key="5">
    <source>
        <dbReference type="PROSITE" id="PS51379"/>
    </source>
</evidence>
<dbReference type="Proteomes" id="UP000008561">
    <property type="component" value="Chromosome"/>
</dbReference>
<dbReference type="SUPFAM" id="SSF54862">
    <property type="entry name" value="4Fe-4S ferredoxins"/>
    <property type="match status" value="1"/>
</dbReference>
<feature type="domain" description="4Fe-4S ferredoxin-type" evidence="5">
    <location>
        <begin position="291"/>
        <end position="320"/>
    </location>
</feature>
<evidence type="ECO:0000256" key="2">
    <source>
        <dbReference type="ARBA" id="ARBA00022723"/>
    </source>
</evidence>
<keyword evidence="1" id="KW-0004">4Fe-4S</keyword>
<dbReference type="InterPro" id="IPR050572">
    <property type="entry name" value="Fe-S_Ferredoxin"/>
</dbReference>
<feature type="domain" description="4Fe-4S ferredoxin-type" evidence="5">
    <location>
        <begin position="322"/>
        <end position="349"/>
    </location>
</feature>
<evidence type="ECO:0000313" key="7">
    <source>
        <dbReference type="Proteomes" id="UP000008561"/>
    </source>
</evidence>
<reference evidence="6" key="1">
    <citation type="submission" date="2007-10" db="EMBL/GenBank/DDBJ databases">
        <title>Complete sequence of Desulfococcus oleovorans Hxd3.</title>
        <authorList>
            <consortium name="US DOE Joint Genome Institute"/>
            <person name="Copeland A."/>
            <person name="Lucas S."/>
            <person name="Lapidus A."/>
            <person name="Barry K."/>
            <person name="Glavina del Rio T."/>
            <person name="Dalin E."/>
            <person name="Tice H."/>
            <person name="Pitluck S."/>
            <person name="Kiss H."/>
            <person name="Brettin T."/>
            <person name="Bruce D."/>
            <person name="Detter J.C."/>
            <person name="Han C."/>
            <person name="Schmutz J."/>
            <person name="Larimer F."/>
            <person name="Land M."/>
            <person name="Hauser L."/>
            <person name="Kyrpides N."/>
            <person name="Kim E."/>
            <person name="Wawrik B."/>
            <person name="Richardson P."/>
        </authorList>
    </citation>
    <scope>NUCLEOTIDE SEQUENCE [LARGE SCALE GENOMIC DNA]</scope>
    <source>
        <strain evidence="6">Hxd3</strain>
    </source>
</reference>
<evidence type="ECO:0000313" key="6">
    <source>
        <dbReference type="EMBL" id="ABW66266.1"/>
    </source>
</evidence>
<organism evidence="6 7">
    <name type="scientific">Desulfosudis oleivorans (strain DSM 6200 / JCM 39069 / Hxd3)</name>
    <name type="common">Desulfococcus oleovorans</name>
    <dbReference type="NCBI Taxonomy" id="96561"/>
    <lineage>
        <taxon>Bacteria</taxon>
        <taxon>Pseudomonadati</taxon>
        <taxon>Thermodesulfobacteriota</taxon>
        <taxon>Desulfobacteria</taxon>
        <taxon>Desulfobacterales</taxon>
        <taxon>Desulfosudaceae</taxon>
        <taxon>Desulfosudis</taxon>
    </lineage>
</organism>
<dbReference type="EMBL" id="CP000859">
    <property type="protein sequence ID" value="ABW66266.1"/>
    <property type="molecule type" value="Genomic_DNA"/>
</dbReference>
<keyword evidence="4" id="KW-0411">Iron-sulfur</keyword>
<dbReference type="KEGG" id="dol:Dole_0456"/>
<evidence type="ECO:0000256" key="1">
    <source>
        <dbReference type="ARBA" id="ARBA00022485"/>
    </source>
</evidence>
<dbReference type="PANTHER" id="PTHR43687:SF1">
    <property type="entry name" value="FERREDOXIN III"/>
    <property type="match status" value="1"/>
</dbReference>
<keyword evidence="7" id="KW-1185">Reference proteome</keyword>
<evidence type="ECO:0000256" key="3">
    <source>
        <dbReference type="ARBA" id="ARBA00023004"/>
    </source>
</evidence>